<dbReference type="EMBL" id="CM007902">
    <property type="protein sequence ID" value="OTG01668.1"/>
    <property type="molecule type" value="Genomic_DNA"/>
</dbReference>
<sequence length="53" mass="6146">MLVRCWKNGTLFLVEELVDPNNTSQKFLKHLIGGESALLRGGFWLIWRITGRM</sequence>
<evidence type="ECO:0000313" key="1">
    <source>
        <dbReference type="EMBL" id="OTG01668.1"/>
    </source>
</evidence>
<proteinExistence type="predicted"/>
<protein>
    <submittedName>
        <fullName evidence="1">Uncharacterized protein</fullName>
    </submittedName>
</protein>
<accession>A0A251SS48</accession>
<reference evidence="2" key="1">
    <citation type="journal article" date="2017" name="Nature">
        <title>The sunflower genome provides insights into oil metabolism, flowering and Asterid evolution.</title>
        <authorList>
            <person name="Badouin H."/>
            <person name="Gouzy J."/>
            <person name="Grassa C.J."/>
            <person name="Murat F."/>
            <person name="Staton S.E."/>
            <person name="Cottret L."/>
            <person name="Lelandais-Briere C."/>
            <person name="Owens G.L."/>
            <person name="Carrere S."/>
            <person name="Mayjonade B."/>
            <person name="Legrand L."/>
            <person name="Gill N."/>
            <person name="Kane N.C."/>
            <person name="Bowers J.E."/>
            <person name="Hubner S."/>
            <person name="Bellec A."/>
            <person name="Berard A."/>
            <person name="Berges H."/>
            <person name="Blanchet N."/>
            <person name="Boniface M.C."/>
            <person name="Brunel D."/>
            <person name="Catrice O."/>
            <person name="Chaidir N."/>
            <person name="Claudel C."/>
            <person name="Donnadieu C."/>
            <person name="Faraut T."/>
            <person name="Fievet G."/>
            <person name="Helmstetter N."/>
            <person name="King M."/>
            <person name="Knapp S.J."/>
            <person name="Lai Z."/>
            <person name="Le Paslier M.C."/>
            <person name="Lippi Y."/>
            <person name="Lorenzon L."/>
            <person name="Mandel J.R."/>
            <person name="Marage G."/>
            <person name="Marchand G."/>
            <person name="Marquand E."/>
            <person name="Bret-Mestries E."/>
            <person name="Morien E."/>
            <person name="Nambeesan S."/>
            <person name="Nguyen T."/>
            <person name="Pegot-Espagnet P."/>
            <person name="Pouilly N."/>
            <person name="Raftis F."/>
            <person name="Sallet E."/>
            <person name="Schiex T."/>
            <person name="Thomas J."/>
            <person name="Vandecasteele C."/>
            <person name="Vares D."/>
            <person name="Vear F."/>
            <person name="Vautrin S."/>
            <person name="Crespi M."/>
            <person name="Mangin B."/>
            <person name="Burke J.M."/>
            <person name="Salse J."/>
            <person name="Munos S."/>
            <person name="Vincourt P."/>
            <person name="Rieseberg L.H."/>
            <person name="Langlade N.B."/>
        </authorList>
    </citation>
    <scope>NUCLEOTIDE SEQUENCE [LARGE SCALE GENOMIC DNA]</scope>
    <source>
        <strain evidence="2">cv. SF193</strain>
    </source>
</reference>
<organism evidence="1 2">
    <name type="scientific">Helianthus annuus</name>
    <name type="common">Common sunflower</name>
    <dbReference type="NCBI Taxonomy" id="4232"/>
    <lineage>
        <taxon>Eukaryota</taxon>
        <taxon>Viridiplantae</taxon>
        <taxon>Streptophyta</taxon>
        <taxon>Embryophyta</taxon>
        <taxon>Tracheophyta</taxon>
        <taxon>Spermatophyta</taxon>
        <taxon>Magnoliopsida</taxon>
        <taxon>eudicotyledons</taxon>
        <taxon>Gunneridae</taxon>
        <taxon>Pentapetalae</taxon>
        <taxon>asterids</taxon>
        <taxon>campanulids</taxon>
        <taxon>Asterales</taxon>
        <taxon>Asteraceae</taxon>
        <taxon>Asteroideae</taxon>
        <taxon>Heliantheae alliance</taxon>
        <taxon>Heliantheae</taxon>
        <taxon>Helianthus</taxon>
    </lineage>
</organism>
<dbReference type="AlphaFoldDB" id="A0A251SS48"/>
<evidence type="ECO:0000313" key="2">
    <source>
        <dbReference type="Proteomes" id="UP000215914"/>
    </source>
</evidence>
<dbReference type="InParanoid" id="A0A251SS48"/>
<dbReference type="Proteomes" id="UP000215914">
    <property type="component" value="Chromosome 13"/>
</dbReference>
<gene>
    <name evidence="1" type="ORF">HannXRQ_Chr13g0404531</name>
</gene>
<name>A0A251SS48_HELAN</name>
<keyword evidence="2" id="KW-1185">Reference proteome</keyword>